<organism evidence="1">
    <name type="scientific">uncultured Microvirga sp</name>
    <dbReference type="NCBI Taxonomy" id="412392"/>
    <lineage>
        <taxon>Bacteria</taxon>
        <taxon>Pseudomonadati</taxon>
        <taxon>Pseudomonadota</taxon>
        <taxon>Alphaproteobacteria</taxon>
        <taxon>Hyphomicrobiales</taxon>
        <taxon>Methylobacteriaceae</taxon>
        <taxon>Microvirga</taxon>
        <taxon>environmental samples</taxon>
    </lineage>
</organism>
<evidence type="ECO:0000313" key="1">
    <source>
        <dbReference type="EMBL" id="CAA9340896.1"/>
    </source>
</evidence>
<proteinExistence type="predicted"/>
<name>A0A6J4LRY5_9HYPH</name>
<protein>
    <submittedName>
        <fullName evidence="1">Uncharacterized protein</fullName>
    </submittedName>
</protein>
<dbReference type="EMBL" id="CADCUC010000382">
    <property type="protein sequence ID" value="CAA9340896.1"/>
    <property type="molecule type" value="Genomic_DNA"/>
</dbReference>
<reference evidence="1" key="1">
    <citation type="submission" date="2020-02" db="EMBL/GenBank/DDBJ databases">
        <authorList>
            <person name="Meier V. D."/>
        </authorList>
    </citation>
    <scope>NUCLEOTIDE SEQUENCE</scope>
    <source>
        <strain evidence="1">AVDCRST_MAG90</strain>
    </source>
</reference>
<accession>A0A6J4LRY5</accession>
<gene>
    <name evidence="1" type="ORF">AVDCRST_MAG90-1940</name>
</gene>
<dbReference type="AlphaFoldDB" id="A0A6J4LRY5"/>
<sequence length="157" mass="16910">MKRFFSQRPAWVEASACGIWRASANIIATACSAVVIELPKGVFMTITPRAVAAGMSTLSTPIPARPITFRPFACPSILAVTLVAERMAKPSYWPIASASRSLSLPRSGWKSASTPRSRKICTAAGERASEMRTRGVGMSLSFCAVVIPGRQRRARNP</sequence>